<name>A0A8T4IIB4_9ACTN</name>
<accession>A0A8T4IIB4</accession>
<evidence type="ECO:0000313" key="2">
    <source>
        <dbReference type="EMBL" id="MBR7671639.1"/>
    </source>
</evidence>
<dbReference type="EMBL" id="JAGSMN010000020">
    <property type="protein sequence ID" value="MBR7671639.1"/>
    <property type="molecule type" value="Genomic_DNA"/>
</dbReference>
<reference evidence="2" key="1">
    <citation type="submission" date="2021-04" db="EMBL/GenBank/DDBJ databases">
        <title>Sequencing of actinobacteria type strains.</title>
        <authorList>
            <person name="Nguyen G.-S."/>
            <person name="Wentzel A."/>
        </authorList>
    </citation>
    <scope>NUCLEOTIDE SEQUENCE</scope>
    <source>
        <strain evidence="2">DSM 42095</strain>
    </source>
</reference>
<evidence type="ECO:0000256" key="1">
    <source>
        <dbReference type="SAM" id="Phobius"/>
    </source>
</evidence>
<keyword evidence="3" id="KW-1185">Reference proteome</keyword>
<evidence type="ECO:0000313" key="3">
    <source>
        <dbReference type="Proteomes" id="UP000675554"/>
    </source>
</evidence>
<protein>
    <submittedName>
        <fullName evidence="2">Uncharacterized protein</fullName>
    </submittedName>
</protein>
<keyword evidence="1" id="KW-1133">Transmembrane helix</keyword>
<feature type="transmembrane region" description="Helical" evidence="1">
    <location>
        <begin position="15"/>
        <end position="35"/>
    </location>
</feature>
<keyword evidence="1" id="KW-0472">Membrane</keyword>
<dbReference type="AlphaFoldDB" id="A0A8T4IIB4"/>
<comment type="caution">
    <text evidence="2">The sequence shown here is derived from an EMBL/GenBank/DDBJ whole genome shotgun (WGS) entry which is preliminary data.</text>
</comment>
<proteinExistence type="predicted"/>
<dbReference type="Proteomes" id="UP000675554">
    <property type="component" value="Unassembled WGS sequence"/>
</dbReference>
<keyword evidence="1" id="KW-0812">Transmembrane</keyword>
<organism evidence="2 3">
    <name type="scientific">Streptomyces daliensis</name>
    <dbReference type="NCBI Taxonomy" id="299421"/>
    <lineage>
        <taxon>Bacteria</taxon>
        <taxon>Bacillati</taxon>
        <taxon>Actinomycetota</taxon>
        <taxon>Actinomycetes</taxon>
        <taxon>Kitasatosporales</taxon>
        <taxon>Streptomycetaceae</taxon>
        <taxon>Streptomyces</taxon>
    </lineage>
</organism>
<sequence length="49" mass="5064">MRVRGAGVGVWRSTVTGAVGGLLLVAGAGLIVDGLPGPKSWSWLRVFGW</sequence>
<gene>
    <name evidence="2" type="ORF">KDA82_01015</name>
</gene>